<dbReference type="InterPro" id="IPR036280">
    <property type="entry name" value="Multihaem_cyt_sf"/>
</dbReference>
<gene>
    <name evidence="1" type="ORF">ACFL27_17985</name>
</gene>
<sequence length="48" mass="5602">MPNRDCLKCHGEVTSFLEQEEHKDILKELTHDEIVCSSCHNPIHVEQE</sequence>
<evidence type="ECO:0000313" key="2">
    <source>
        <dbReference type="Proteomes" id="UP001594351"/>
    </source>
</evidence>
<organism evidence="1 2">
    <name type="scientific">candidate division CSSED10-310 bacterium</name>
    <dbReference type="NCBI Taxonomy" id="2855610"/>
    <lineage>
        <taxon>Bacteria</taxon>
        <taxon>Bacteria division CSSED10-310</taxon>
    </lineage>
</organism>
<dbReference type="EMBL" id="JBHPBY010000264">
    <property type="protein sequence ID" value="MFC1852087.1"/>
    <property type="molecule type" value="Genomic_DNA"/>
</dbReference>
<accession>A0ABV6Z0W8</accession>
<proteinExistence type="predicted"/>
<comment type="caution">
    <text evidence="1">The sequence shown here is derived from an EMBL/GenBank/DDBJ whole genome shotgun (WGS) entry which is preliminary data.</text>
</comment>
<dbReference type="SUPFAM" id="SSF48695">
    <property type="entry name" value="Multiheme cytochromes"/>
    <property type="match status" value="1"/>
</dbReference>
<protein>
    <recommendedName>
        <fullName evidence="3">Tetrahaem cytochrome domain-containing protein</fullName>
    </recommendedName>
</protein>
<dbReference type="Proteomes" id="UP001594351">
    <property type="component" value="Unassembled WGS sequence"/>
</dbReference>
<keyword evidence="2" id="KW-1185">Reference proteome</keyword>
<name>A0ABV6Z0W8_UNCC1</name>
<reference evidence="1 2" key="1">
    <citation type="submission" date="2024-09" db="EMBL/GenBank/DDBJ databases">
        <title>Laminarin stimulates single cell rates of sulfate reduction while oxygen inhibits transcriptomic activity in coastal marine sediment.</title>
        <authorList>
            <person name="Lindsay M."/>
            <person name="Orcutt B."/>
            <person name="Emerson D."/>
            <person name="Stepanauskas R."/>
            <person name="D'Angelo T."/>
        </authorList>
    </citation>
    <scope>NUCLEOTIDE SEQUENCE [LARGE SCALE GENOMIC DNA]</scope>
    <source>
        <strain evidence="1">SAG AM-311-K15</strain>
    </source>
</reference>
<dbReference type="Gene3D" id="1.10.287.3080">
    <property type="match status" value="1"/>
</dbReference>
<evidence type="ECO:0008006" key="3">
    <source>
        <dbReference type="Google" id="ProtNLM"/>
    </source>
</evidence>
<evidence type="ECO:0000313" key="1">
    <source>
        <dbReference type="EMBL" id="MFC1852087.1"/>
    </source>
</evidence>